<evidence type="ECO:0000256" key="4">
    <source>
        <dbReference type="ARBA" id="ARBA00023015"/>
    </source>
</evidence>
<evidence type="ECO:0000256" key="3">
    <source>
        <dbReference type="ARBA" id="ARBA00022833"/>
    </source>
</evidence>
<sequence length="147" mass="16456">MSEVFLKDALVTLKESGVRITPQRHAILEFLISSETHPTADEIYKALEADFPNMSVATVYNNLRVFRNAGLVKELTYGDSSSRFDFVTHDHYHIICDHCGKIVDFHHPGLEEVEHLASHVTGFEVNSHRLEVYGTCPECAAGANKAK</sequence>
<dbReference type="Gene3D" id="3.30.1490.190">
    <property type="match status" value="1"/>
</dbReference>
<dbReference type="Proteomes" id="UP001596071">
    <property type="component" value="Unassembled WGS sequence"/>
</dbReference>
<organism evidence="7 8">
    <name type="scientific">Sporosarcina koreensis</name>
    <dbReference type="NCBI Taxonomy" id="334735"/>
    <lineage>
        <taxon>Bacteria</taxon>
        <taxon>Bacillati</taxon>
        <taxon>Bacillota</taxon>
        <taxon>Bacilli</taxon>
        <taxon>Bacillales</taxon>
        <taxon>Caryophanaceae</taxon>
        <taxon>Sporosarcina</taxon>
    </lineage>
</organism>
<gene>
    <name evidence="7" type="primary">perR</name>
    <name evidence="7" type="ORF">ACFPTP_10915</name>
</gene>
<dbReference type="EMBL" id="JBHSNP010000025">
    <property type="protein sequence ID" value="MFC5603730.1"/>
    <property type="molecule type" value="Genomic_DNA"/>
</dbReference>
<evidence type="ECO:0000256" key="1">
    <source>
        <dbReference type="ARBA" id="ARBA00007957"/>
    </source>
</evidence>
<dbReference type="InterPro" id="IPR036388">
    <property type="entry name" value="WH-like_DNA-bd_sf"/>
</dbReference>
<reference evidence="8" key="1">
    <citation type="journal article" date="2019" name="Int. J. Syst. Evol. Microbiol.">
        <title>The Global Catalogue of Microorganisms (GCM) 10K type strain sequencing project: providing services to taxonomists for standard genome sequencing and annotation.</title>
        <authorList>
            <consortium name="The Broad Institute Genomics Platform"/>
            <consortium name="The Broad Institute Genome Sequencing Center for Infectious Disease"/>
            <person name="Wu L."/>
            <person name="Ma J."/>
        </authorList>
    </citation>
    <scope>NUCLEOTIDE SEQUENCE [LARGE SCALE GENOMIC DNA]</scope>
    <source>
        <strain evidence="8">KACC 11299</strain>
    </source>
</reference>
<dbReference type="InterPro" id="IPR002481">
    <property type="entry name" value="FUR"/>
</dbReference>
<dbReference type="RefSeq" id="WP_251629479.1">
    <property type="nucleotide sequence ID" value="NZ_JBHSNP010000025.1"/>
</dbReference>
<dbReference type="Pfam" id="PF01475">
    <property type="entry name" value="FUR"/>
    <property type="match status" value="1"/>
</dbReference>
<name>A0ABW0TYY7_9BACL</name>
<evidence type="ECO:0000256" key="5">
    <source>
        <dbReference type="ARBA" id="ARBA00023125"/>
    </source>
</evidence>
<dbReference type="Gene3D" id="1.10.10.10">
    <property type="entry name" value="Winged helix-like DNA-binding domain superfamily/Winged helix DNA-binding domain"/>
    <property type="match status" value="1"/>
</dbReference>
<accession>A0ABW0TYY7</accession>
<dbReference type="PANTHER" id="PTHR33202">
    <property type="entry name" value="ZINC UPTAKE REGULATION PROTEIN"/>
    <property type="match status" value="1"/>
</dbReference>
<dbReference type="PANTHER" id="PTHR33202:SF8">
    <property type="entry name" value="PEROXIDE-RESPONSIVE REPRESSOR PERR"/>
    <property type="match status" value="1"/>
</dbReference>
<keyword evidence="5" id="KW-0238">DNA-binding</keyword>
<dbReference type="InterPro" id="IPR043135">
    <property type="entry name" value="Fur_C"/>
</dbReference>
<keyword evidence="4" id="KW-0805">Transcription regulation</keyword>
<keyword evidence="6" id="KW-0804">Transcription</keyword>
<evidence type="ECO:0000313" key="7">
    <source>
        <dbReference type="EMBL" id="MFC5603730.1"/>
    </source>
</evidence>
<comment type="caution">
    <text evidence="7">The sequence shown here is derived from an EMBL/GenBank/DDBJ whole genome shotgun (WGS) entry which is preliminary data.</text>
</comment>
<proteinExistence type="inferred from homology"/>
<evidence type="ECO:0000313" key="8">
    <source>
        <dbReference type="Proteomes" id="UP001596071"/>
    </source>
</evidence>
<keyword evidence="8" id="KW-1185">Reference proteome</keyword>
<dbReference type="SUPFAM" id="SSF46785">
    <property type="entry name" value="Winged helix' DNA-binding domain"/>
    <property type="match status" value="1"/>
</dbReference>
<dbReference type="CDD" id="cd07153">
    <property type="entry name" value="Fur_like"/>
    <property type="match status" value="1"/>
</dbReference>
<dbReference type="InterPro" id="IPR036390">
    <property type="entry name" value="WH_DNA-bd_sf"/>
</dbReference>
<protein>
    <submittedName>
        <fullName evidence="7">Peroxide-responsive transcriptional repressor PerR</fullName>
    </submittedName>
</protein>
<evidence type="ECO:0000256" key="6">
    <source>
        <dbReference type="ARBA" id="ARBA00023163"/>
    </source>
</evidence>
<keyword evidence="3" id="KW-0862">Zinc</keyword>
<comment type="similarity">
    <text evidence="1">Belongs to the Fur family.</text>
</comment>
<evidence type="ECO:0000256" key="2">
    <source>
        <dbReference type="ARBA" id="ARBA00022491"/>
    </source>
</evidence>
<keyword evidence="2" id="KW-0678">Repressor</keyword>